<keyword evidence="6 8" id="KW-0472">Membrane</keyword>
<keyword evidence="4 8" id="KW-0812">Transmembrane</keyword>
<dbReference type="Gene3D" id="1.20.1250.20">
    <property type="entry name" value="MFS general substrate transporter like domains"/>
    <property type="match status" value="2"/>
</dbReference>
<keyword evidence="3" id="KW-0813">Transport</keyword>
<evidence type="ECO:0000256" key="4">
    <source>
        <dbReference type="ARBA" id="ARBA00022692"/>
    </source>
</evidence>
<feature type="region of interest" description="Disordered" evidence="7">
    <location>
        <begin position="1"/>
        <end position="28"/>
    </location>
</feature>
<name>A0A3D8S1Y9_9HELO</name>
<dbReference type="PANTHER" id="PTHR23514:SF3">
    <property type="entry name" value="BYPASS OF STOP CODON PROTEIN 6"/>
    <property type="match status" value="1"/>
</dbReference>
<dbReference type="PANTHER" id="PTHR23514">
    <property type="entry name" value="BYPASS OF STOP CODON PROTEIN 6"/>
    <property type="match status" value="1"/>
</dbReference>
<evidence type="ECO:0000256" key="7">
    <source>
        <dbReference type="SAM" id="MobiDB-lite"/>
    </source>
</evidence>
<feature type="transmembrane region" description="Helical" evidence="8">
    <location>
        <begin position="312"/>
        <end position="331"/>
    </location>
</feature>
<feature type="transmembrane region" description="Helical" evidence="8">
    <location>
        <begin position="165"/>
        <end position="187"/>
    </location>
</feature>
<evidence type="ECO:0000256" key="8">
    <source>
        <dbReference type="SAM" id="Phobius"/>
    </source>
</evidence>
<evidence type="ECO:0000313" key="10">
    <source>
        <dbReference type="Proteomes" id="UP000256645"/>
    </source>
</evidence>
<evidence type="ECO:0000256" key="2">
    <source>
        <dbReference type="ARBA" id="ARBA00008335"/>
    </source>
</evidence>
<comment type="similarity">
    <text evidence="2">Belongs to the major facilitator superfamily.</text>
</comment>
<dbReference type="InterPro" id="IPR011701">
    <property type="entry name" value="MFS"/>
</dbReference>
<dbReference type="InterPro" id="IPR051788">
    <property type="entry name" value="MFS_Transporter"/>
</dbReference>
<dbReference type="EMBL" id="PDLM01000004">
    <property type="protein sequence ID" value="RDW80322.1"/>
    <property type="molecule type" value="Genomic_DNA"/>
</dbReference>
<keyword evidence="5 8" id="KW-1133">Transmembrane helix</keyword>
<protein>
    <recommendedName>
        <fullName evidence="11">Major facilitator superfamily (MFS) profile domain-containing protein</fullName>
    </recommendedName>
</protein>
<feature type="transmembrane region" description="Helical" evidence="8">
    <location>
        <begin position="77"/>
        <end position="96"/>
    </location>
</feature>
<dbReference type="SUPFAM" id="SSF103473">
    <property type="entry name" value="MFS general substrate transporter"/>
    <property type="match status" value="1"/>
</dbReference>
<dbReference type="OrthoDB" id="413079at2759"/>
<gene>
    <name evidence="9" type="ORF">BP6252_04960</name>
</gene>
<feature type="transmembrane region" description="Helical" evidence="8">
    <location>
        <begin position="193"/>
        <end position="215"/>
    </location>
</feature>
<feature type="transmembrane region" description="Helical" evidence="8">
    <location>
        <begin position="280"/>
        <end position="300"/>
    </location>
</feature>
<dbReference type="Proteomes" id="UP000256645">
    <property type="component" value="Unassembled WGS sequence"/>
</dbReference>
<reference evidence="9 10" key="1">
    <citation type="journal article" date="2018" name="IMA Fungus">
        <title>IMA Genome-F 9: Draft genome sequence of Annulohypoxylon stygium, Aspergillus mulundensis, Berkeleyomyces basicola (syn. Thielaviopsis basicola), Ceratocystis smalleyi, two Cercospora beticola strains, Coleophoma cylindrospora, Fusarium fracticaudum, Phialophora cf. hyalina, and Morchella septimelata.</title>
        <authorList>
            <person name="Wingfield B.D."/>
            <person name="Bills G.F."/>
            <person name="Dong Y."/>
            <person name="Huang W."/>
            <person name="Nel W.J."/>
            <person name="Swalarsk-Parry B.S."/>
            <person name="Vaghefi N."/>
            <person name="Wilken P.M."/>
            <person name="An Z."/>
            <person name="de Beer Z.W."/>
            <person name="De Vos L."/>
            <person name="Chen L."/>
            <person name="Duong T.A."/>
            <person name="Gao Y."/>
            <person name="Hammerbacher A."/>
            <person name="Kikkert J.R."/>
            <person name="Li Y."/>
            <person name="Li H."/>
            <person name="Li K."/>
            <person name="Li Q."/>
            <person name="Liu X."/>
            <person name="Ma X."/>
            <person name="Naidoo K."/>
            <person name="Pethybridge S.J."/>
            <person name="Sun J."/>
            <person name="Steenkamp E.T."/>
            <person name="van der Nest M.A."/>
            <person name="van Wyk S."/>
            <person name="Wingfield M.J."/>
            <person name="Xiong C."/>
            <person name="Yue Q."/>
            <person name="Zhang X."/>
        </authorList>
    </citation>
    <scope>NUCLEOTIDE SEQUENCE [LARGE SCALE GENOMIC DNA]</scope>
    <source>
        <strain evidence="9 10">BP6252</strain>
    </source>
</reference>
<feature type="transmembrane region" description="Helical" evidence="8">
    <location>
        <begin position="128"/>
        <end position="144"/>
    </location>
</feature>
<dbReference type="GO" id="GO:0022857">
    <property type="term" value="F:transmembrane transporter activity"/>
    <property type="evidence" value="ECO:0007669"/>
    <property type="project" value="InterPro"/>
</dbReference>
<evidence type="ECO:0000256" key="1">
    <source>
        <dbReference type="ARBA" id="ARBA00004127"/>
    </source>
</evidence>
<feature type="transmembrane region" description="Helical" evidence="8">
    <location>
        <begin position="370"/>
        <end position="393"/>
    </location>
</feature>
<organism evidence="9 10">
    <name type="scientific">Coleophoma cylindrospora</name>
    <dbReference type="NCBI Taxonomy" id="1849047"/>
    <lineage>
        <taxon>Eukaryota</taxon>
        <taxon>Fungi</taxon>
        <taxon>Dikarya</taxon>
        <taxon>Ascomycota</taxon>
        <taxon>Pezizomycotina</taxon>
        <taxon>Leotiomycetes</taxon>
        <taxon>Helotiales</taxon>
        <taxon>Dermateaceae</taxon>
        <taxon>Coleophoma</taxon>
    </lineage>
</organism>
<keyword evidence="10" id="KW-1185">Reference proteome</keyword>
<evidence type="ECO:0000256" key="5">
    <source>
        <dbReference type="ARBA" id="ARBA00022989"/>
    </source>
</evidence>
<dbReference type="AlphaFoldDB" id="A0A3D8S1Y9"/>
<dbReference type="GO" id="GO:0012505">
    <property type="term" value="C:endomembrane system"/>
    <property type="evidence" value="ECO:0007669"/>
    <property type="project" value="UniProtKB-SubCell"/>
</dbReference>
<proteinExistence type="inferred from homology"/>
<comment type="subcellular location">
    <subcellularLocation>
        <location evidence="1">Endomembrane system</location>
        <topology evidence="1">Multi-pass membrane protein</topology>
    </subcellularLocation>
</comment>
<evidence type="ECO:0000256" key="3">
    <source>
        <dbReference type="ARBA" id="ARBA00022448"/>
    </source>
</evidence>
<feature type="transmembrane region" description="Helical" evidence="8">
    <location>
        <begin position="399"/>
        <end position="419"/>
    </location>
</feature>
<evidence type="ECO:0008006" key="11">
    <source>
        <dbReference type="Google" id="ProtNLM"/>
    </source>
</evidence>
<dbReference type="FunFam" id="1.20.1250.20:FF:000286">
    <property type="entry name" value="MFS efflux transporter"/>
    <property type="match status" value="1"/>
</dbReference>
<feature type="transmembrane region" description="Helical" evidence="8">
    <location>
        <begin position="337"/>
        <end position="358"/>
    </location>
</feature>
<evidence type="ECO:0000256" key="6">
    <source>
        <dbReference type="ARBA" id="ARBA00023136"/>
    </source>
</evidence>
<comment type="caution">
    <text evidence="9">The sequence shown here is derived from an EMBL/GenBank/DDBJ whole genome shotgun (WGS) entry which is preliminary data.</text>
</comment>
<accession>A0A3D8S1Y9</accession>
<dbReference type="GO" id="GO:0016020">
    <property type="term" value="C:membrane"/>
    <property type="evidence" value="ECO:0007669"/>
    <property type="project" value="TreeGrafter"/>
</dbReference>
<sequence length="429" mass="45168">MSVDQGDSVQPLLGSDRDNDSSSEFGAAKATPNKFRGLARLTGCGVAAFSLGWHDGCIGPLIPYLQAYYGGINDRTVSLIFIGSFIGYIAASLLNVTLSTRIGLGRLIVLGAATQGIASAIIAFQAPFAIIVVCYTMAGFGLAFQDAQFNVYVARLPNASTKLGFVHAIYGFGAMASPIAATLLMQARIPPPLFYFTNFTWCVASVTVLLTGFGFSGSSSLEREAGSTVEGEERVAVLKTVVSSPVVWRALLFVCLYTGVETGEAGWVVSFLMRERNGGVISGYASSAFYGGLTSSRIILLPLTSLLTEKRAVSLYAMAALAMQVVVWTTPSFLVDFIAIAACGFVMGPVYPTTVSLVTKATPRGYHPGAISLMACVSAAGSAVFPFVVGSLAESHGIIVLQPLLVTILAVMFLVWQLVASPKPPSQRS</sequence>
<dbReference type="Pfam" id="PF07690">
    <property type="entry name" value="MFS_1"/>
    <property type="match status" value="1"/>
</dbReference>
<evidence type="ECO:0000313" key="9">
    <source>
        <dbReference type="EMBL" id="RDW80322.1"/>
    </source>
</evidence>
<dbReference type="InterPro" id="IPR036259">
    <property type="entry name" value="MFS_trans_sf"/>
</dbReference>